<dbReference type="EMBL" id="JAWRVI010000051">
    <property type="protein sequence ID" value="KAK4084661.1"/>
    <property type="molecule type" value="Genomic_DNA"/>
</dbReference>
<keyword evidence="3" id="KW-1185">Reference proteome</keyword>
<comment type="caution">
    <text evidence="2">The sequence shown here is derived from an EMBL/GenBank/DDBJ whole genome shotgun (WGS) entry which is preliminary data.</text>
</comment>
<dbReference type="Proteomes" id="UP001287286">
    <property type="component" value="Unassembled WGS sequence"/>
</dbReference>
<evidence type="ECO:0000256" key="1">
    <source>
        <dbReference type="SAM" id="Coils"/>
    </source>
</evidence>
<feature type="coiled-coil region" evidence="1">
    <location>
        <begin position="27"/>
        <end position="54"/>
    </location>
</feature>
<reference evidence="2 3" key="1">
    <citation type="journal article" date="2024" name="Microbiol. Resour. Announc.">
        <title>Genome annotations for the ascomycete fungi Trichoderma harzianum, Trichoderma aggressivum, and Purpureocillium lilacinum.</title>
        <authorList>
            <person name="Beijen E.P.W."/>
            <person name="Ohm R.A."/>
        </authorList>
    </citation>
    <scope>NUCLEOTIDE SEQUENCE [LARGE SCALE GENOMIC DNA]</scope>
    <source>
        <strain evidence="2 3">CBS 150709</strain>
    </source>
</reference>
<proteinExistence type="predicted"/>
<keyword evidence="1" id="KW-0175">Coiled coil</keyword>
<gene>
    <name evidence="2" type="ORF">Purlil1_10246</name>
</gene>
<evidence type="ECO:0000313" key="3">
    <source>
        <dbReference type="Proteomes" id="UP001287286"/>
    </source>
</evidence>
<name>A0ABR0BN96_PURLI</name>
<protein>
    <submittedName>
        <fullName evidence="2">Uncharacterized protein</fullName>
    </submittedName>
</protein>
<evidence type="ECO:0000313" key="2">
    <source>
        <dbReference type="EMBL" id="KAK4084661.1"/>
    </source>
</evidence>
<accession>A0ABR0BN96</accession>
<sequence>MTSMQDIASKLAYIKGQLTAGGTNAQMKEWFFEYKKLTAELDEAKAAKAKASQSSTKPAEEDLFFVARLNATAHKSCSQDFTDVATLFFTFAIMNRARPPICFFLSFALLAGICNAYAYDEDFRPCEEDKCFVEIHSDVPRCWVDGGNQNIHYMSPMDGGSHSIPSGCWRSNIFGGDGYLVALPSTGGVVFLKNPSAVDLQHLGLPNTHDTARAPDEDDDIASRMVQLGAQWWPNWDLYFRHRSRIDTGIIYDYHFPSKVHVAFPTTGGVWVANFTQDALQHQYDEDEVCQPWLPHAPDLWDVRMRYALTMDDKSEVMKDMGATFYISADEVPGLAKTVDAAISLFEPFRERLEHMEDSGYRRRFCTDYMYEDEDEDEDTVNEQPDRPRWGIGWLFHEFR</sequence>
<organism evidence="2 3">
    <name type="scientific">Purpureocillium lilacinum</name>
    <name type="common">Paecilomyces lilacinus</name>
    <dbReference type="NCBI Taxonomy" id="33203"/>
    <lineage>
        <taxon>Eukaryota</taxon>
        <taxon>Fungi</taxon>
        <taxon>Dikarya</taxon>
        <taxon>Ascomycota</taxon>
        <taxon>Pezizomycotina</taxon>
        <taxon>Sordariomycetes</taxon>
        <taxon>Hypocreomycetidae</taxon>
        <taxon>Hypocreales</taxon>
        <taxon>Ophiocordycipitaceae</taxon>
        <taxon>Purpureocillium</taxon>
    </lineage>
</organism>